<keyword evidence="2" id="KW-1185">Reference proteome</keyword>
<keyword evidence="1" id="KW-0378">Hydrolase</keyword>
<dbReference type="Proteomes" id="UP000194946">
    <property type="component" value="Unassembled WGS sequence"/>
</dbReference>
<protein>
    <submittedName>
        <fullName evidence="1">Glycoside hydrolase family 39</fullName>
    </submittedName>
</protein>
<accession>A0A251ZSH4</accession>
<organism evidence="1 2">
    <name type="scientific">Commensalibacter intestini</name>
    <dbReference type="NCBI Taxonomy" id="479936"/>
    <lineage>
        <taxon>Bacteria</taxon>
        <taxon>Pseudomonadati</taxon>
        <taxon>Pseudomonadota</taxon>
        <taxon>Alphaproteobacteria</taxon>
        <taxon>Acetobacterales</taxon>
        <taxon>Acetobacteraceae</taxon>
    </lineage>
</organism>
<dbReference type="AlphaFoldDB" id="A0A251ZSH4"/>
<gene>
    <name evidence="1" type="ORF">HK18_06470</name>
</gene>
<dbReference type="SUPFAM" id="SSF51445">
    <property type="entry name" value="(Trans)glycosidases"/>
    <property type="match status" value="1"/>
</dbReference>
<dbReference type="EMBL" id="JOPB01000043">
    <property type="protein sequence ID" value="OUI77611.1"/>
    <property type="molecule type" value="Genomic_DNA"/>
</dbReference>
<evidence type="ECO:0000313" key="1">
    <source>
        <dbReference type="EMBL" id="OUI77611.1"/>
    </source>
</evidence>
<dbReference type="GO" id="GO:0016787">
    <property type="term" value="F:hydrolase activity"/>
    <property type="evidence" value="ECO:0007669"/>
    <property type="project" value="UniProtKB-KW"/>
</dbReference>
<dbReference type="InterPro" id="IPR017853">
    <property type="entry name" value="GH"/>
</dbReference>
<evidence type="ECO:0000313" key="2">
    <source>
        <dbReference type="Proteomes" id="UP000194946"/>
    </source>
</evidence>
<feature type="non-terminal residue" evidence="1">
    <location>
        <position position="122"/>
    </location>
</feature>
<dbReference type="Gene3D" id="3.20.20.80">
    <property type="entry name" value="Glycosidases"/>
    <property type="match status" value="1"/>
</dbReference>
<comment type="caution">
    <text evidence="1">The sequence shown here is derived from an EMBL/GenBank/DDBJ whole genome shotgun (WGS) entry which is preliminary data.</text>
</comment>
<sequence length="122" mass="14165">NKRTIYPYAAQGMAANNLTIASQNANFEPTDSYLKRILDNDASVNPNNIQREVFFRIGRTLDSGWEMPANFDIYATLVGNIVRRYAIDYQSIGLPRKVTYWEIWNEPDLTIFWNNNVASNYY</sequence>
<reference evidence="2" key="1">
    <citation type="submission" date="2014-06" db="EMBL/GenBank/DDBJ databases">
        <authorList>
            <person name="Winans N.J."/>
            <person name="Newell P.D."/>
            <person name="Douglas A.E."/>
        </authorList>
    </citation>
    <scope>NUCLEOTIDE SEQUENCE [LARGE SCALE GENOMIC DNA]</scope>
    <source>
        <strain evidence="2">DmL_052</strain>
    </source>
</reference>
<name>A0A251ZSH4_9PROT</name>
<feature type="non-terminal residue" evidence="1">
    <location>
        <position position="1"/>
    </location>
</feature>
<proteinExistence type="predicted"/>